<feature type="region of interest" description="Disordered" evidence="1">
    <location>
        <begin position="1"/>
        <end position="29"/>
    </location>
</feature>
<evidence type="ECO:0000256" key="2">
    <source>
        <dbReference type="SAM" id="Phobius"/>
    </source>
</evidence>
<accession>A0ABY7QB13</accession>
<sequence>MATQQTGTTTRRRRPAFTQPQSAEQPTRHPAVALAMALPCAVLLVLLFGGWEQLANQAEALADLIGR</sequence>
<keyword evidence="4" id="KW-1185">Reference proteome</keyword>
<proteinExistence type="predicted"/>
<gene>
    <name evidence="3" type="ORF">O1G21_30995</name>
</gene>
<dbReference type="RefSeq" id="WP_270148313.1">
    <property type="nucleotide sequence ID" value="NZ_CP115450.1"/>
</dbReference>
<evidence type="ECO:0000256" key="1">
    <source>
        <dbReference type="SAM" id="MobiDB-lite"/>
    </source>
</evidence>
<keyword evidence="2" id="KW-0472">Membrane</keyword>
<organism evidence="3 4">
    <name type="scientific">Kitasatospora cathayae</name>
    <dbReference type="NCBI Taxonomy" id="3004092"/>
    <lineage>
        <taxon>Bacteria</taxon>
        <taxon>Bacillati</taxon>
        <taxon>Actinomycetota</taxon>
        <taxon>Actinomycetes</taxon>
        <taxon>Kitasatosporales</taxon>
        <taxon>Streptomycetaceae</taxon>
        <taxon>Kitasatospora</taxon>
    </lineage>
</organism>
<protein>
    <submittedName>
        <fullName evidence="3">Uncharacterized protein</fullName>
    </submittedName>
</protein>
<evidence type="ECO:0000313" key="4">
    <source>
        <dbReference type="Proteomes" id="UP001212821"/>
    </source>
</evidence>
<keyword evidence="2" id="KW-1133">Transmembrane helix</keyword>
<dbReference type="Proteomes" id="UP001212821">
    <property type="component" value="Chromosome"/>
</dbReference>
<reference evidence="4" key="1">
    <citation type="submission" date="2022-12" db="EMBL/GenBank/DDBJ databases">
        <authorList>
            <person name="Mo P."/>
        </authorList>
    </citation>
    <scope>NUCLEOTIDE SEQUENCE [LARGE SCALE GENOMIC DNA]</scope>
    <source>
        <strain evidence="4">HUAS 3-15</strain>
    </source>
</reference>
<name>A0ABY7QB13_9ACTN</name>
<evidence type="ECO:0000313" key="3">
    <source>
        <dbReference type="EMBL" id="WBP89842.1"/>
    </source>
</evidence>
<keyword evidence="2" id="KW-0812">Transmembrane</keyword>
<feature type="transmembrane region" description="Helical" evidence="2">
    <location>
        <begin position="31"/>
        <end position="51"/>
    </location>
</feature>
<dbReference type="EMBL" id="CP115450">
    <property type="protein sequence ID" value="WBP89842.1"/>
    <property type="molecule type" value="Genomic_DNA"/>
</dbReference>